<dbReference type="EMBL" id="PP511722">
    <property type="protein sequence ID" value="XCD06879.1"/>
    <property type="molecule type" value="Genomic_DNA"/>
</dbReference>
<dbReference type="EMBL" id="PP511401">
    <property type="protein sequence ID" value="XCD03927.1"/>
    <property type="molecule type" value="Genomic_DNA"/>
</dbReference>
<dbReference type="EMBL" id="PP511493">
    <property type="protein sequence ID" value="XCD04685.1"/>
    <property type="molecule type" value="Genomic_DNA"/>
</dbReference>
<dbReference type="EMBL" id="PP511539">
    <property type="protein sequence ID" value="XCD05279.1"/>
    <property type="molecule type" value="Genomic_DNA"/>
</dbReference>
<proteinExistence type="predicted"/>
<evidence type="ECO:0000313" key="5">
    <source>
        <dbReference type="EMBL" id="XCD06342.1"/>
    </source>
</evidence>
<evidence type="ECO:0000313" key="2">
    <source>
        <dbReference type="EMBL" id="XCD03927.1"/>
    </source>
</evidence>
<reference evidence="5" key="1">
    <citation type="submission" date="2024-03" db="EMBL/GenBank/DDBJ databases">
        <title>Diverse circular DNA viruses in blood, oral, and fecal samples of captive lemurs.</title>
        <authorList>
            <person name="Paietta E.N."/>
            <person name="Kraberger S."/>
            <person name="Lund M.C."/>
            <person name="Custer J.M."/>
            <person name="Vargas K.M."/>
            <person name="Ehmke E.E."/>
            <person name="Yoder A.D."/>
            <person name="Varsani A."/>
        </authorList>
    </citation>
    <scope>NUCLEOTIDE SEQUENCE</scope>
    <source>
        <strain evidence="2">Duke_21_50</strain>
        <strain evidence="3">Duke_24FF_981</strain>
        <strain evidence="4">Duke_24FS_57</strain>
        <strain evidence="5">Duke_25FS_72</strain>
        <strain evidence="6">Duke_26_42</strain>
    </source>
</reference>
<dbReference type="EMBL" id="PP511659">
    <property type="protein sequence ID" value="XCD06342.1"/>
    <property type="molecule type" value="Genomic_DNA"/>
</dbReference>
<evidence type="ECO:0000256" key="1">
    <source>
        <dbReference type="SAM" id="MobiDB-lite"/>
    </source>
</evidence>
<evidence type="ECO:0000313" key="4">
    <source>
        <dbReference type="EMBL" id="XCD05279.1"/>
    </source>
</evidence>
<dbReference type="InterPro" id="IPR014131">
    <property type="entry name" value="Chlamydia_phage_Vp3"/>
</dbReference>
<evidence type="ECO:0000313" key="3">
    <source>
        <dbReference type="EMBL" id="XCD04685.1"/>
    </source>
</evidence>
<name>A0AAU8B373_9VIRU</name>
<accession>A0AAU8B373</accession>
<organism evidence="5">
    <name type="scientific">Dulem virus 215</name>
    <dbReference type="NCBI Taxonomy" id="3145692"/>
    <lineage>
        <taxon>Viruses</taxon>
        <taxon>Monodnaviria</taxon>
        <taxon>Sangervirae</taxon>
        <taxon>Phixviricota</taxon>
        <taxon>Malgrandaviricetes</taxon>
        <taxon>Petitvirales</taxon>
        <taxon>Microviridae</taxon>
        <taxon>Microvirus</taxon>
    </lineage>
</organism>
<dbReference type="Pfam" id="PF09675">
    <property type="entry name" value="Chlamy_scaf"/>
    <property type="match status" value="1"/>
</dbReference>
<feature type="region of interest" description="Disordered" evidence="1">
    <location>
        <begin position="129"/>
        <end position="158"/>
    </location>
</feature>
<protein>
    <submittedName>
        <fullName evidence="5">Internal scaffolding protein</fullName>
    </submittedName>
</protein>
<sequence length="158" mass="17746">MTKKCTFITQYSRTPESIRDTNVVEFKQPSKVKESLSYAVDINTIYESYCKTGKVPLNGNQPIYDEDFIKYDNLIEAQKAVSDACQYFQSLPPDIRNQYGNSLEKFVKAIHSNDQFLVDKGVLLKDPSTDLPAVQEPVTDTPVSKPTVEAPTTPTDTV</sequence>
<evidence type="ECO:0000313" key="6">
    <source>
        <dbReference type="EMBL" id="XCD06879.1"/>
    </source>
</evidence>